<proteinExistence type="predicted"/>
<name>A0A9J6AIY1_SOLCO</name>
<accession>A0A9J6AIY1</accession>
<keyword evidence="2" id="KW-1185">Reference proteome</keyword>
<comment type="caution">
    <text evidence="1">The sequence shown here is derived from an EMBL/GenBank/DDBJ whole genome shotgun (WGS) entry which is preliminary data.</text>
</comment>
<dbReference type="EMBL" id="JACXVP010000002">
    <property type="protein sequence ID" value="KAG5624576.1"/>
    <property type="molecule type" value="Genomic_DNA"/>
</dbReference>
<evidence type="ECO:0000313" key="1">
    <source>
        <dbReference type="EMBL" id="KAG5624576.1"/>
    </source>
</evidence>
<reference evidence="1 2" key="1">
    <citation type="submission" date="2020-09" db="EMBL/GenBank/DDBJ databases">
        <title>De no assembly of potato wild relative species, Solanum commersonii.</title>
        <authorList>
            <person name="Cho K."/>
        </authorList>
    </citation>
    <scope>NUCLEOTIDE SEQUENCE [LARGE SCALE GENOMIC DNA]</scope>
    <source>
        <strain evidence="1">LZ3.2</strain>
        <tissue evidence="1">Leaf</tissue>
    </source>
</reference>
<dbReference type="Proteomes" id="UP000824120">
    <property type="component" value="Chromosome 2"/>
</dbReference>
<organism evidence="1 2">
    <name type="scientific">Solanum commersonii</name>
    <name type="common">Commerson's wild potato</name>
    <name type="synonym">Commerson's nightshade</name>
    <dbReference type="NCBI Taxonomy" id="4109"/>
    <lineage>
        <taxon>Eukaryota</taxon>
        <taxon>Viridiplantae</taxon>
        <taxon>Streptophyta</taxon>
        <taxon>Embryophyta</taxon>
        <taxon>Tracheophyta</taxon>
        <taxon>Spermatophyta</taxon>
        <taxon>Magnoliopsida</taxon>
        <taxon>eudicotyledons</taxon>
        <taxon>Gunneridae</taxon>
        <taxon>Pentapetalae</taxon>
        <taxon>asterids</taxon>
        <taxon>lamiids</taxon>
        <taxon>Solanales</taxon>
        <taxon>Solanaceae</taxon>
        <taxon>Solanoideae</taxon>
        <taxon>Solaneae</taxon>
        <taxon>Solanum</taxon>
    </lineage>
</organism>
<evidence type="ECO:0000313" key="2">
    <source>
        <dbReference type="Proteomes" id="UP000824120"/>
    </source>
</evidence>
<protein>
    <submittedName>
        <fullName evidence="1">Uncharacterized protein</fullName>
    </submittedName>
</protein>
<gene>
    <name evidence="1" type="ORF">H5410_009794</name>
</gene>
<sequence length="93" mass="10502">METQGNQTIKPHDPFIHCIFSISTNVGDDTLAASNIVVKHAYSIPYLWVRSIKRKRVGVGIIKLAEPTNTNQFLHINLSITFSPFLKQTYQST</sequence>
<dbReference type="AlphaFoldDB" id="A0A9J6AIY1"/>